<feature type="repeat" description="ANK" evidence="2">
    <location>
        <begin position="904"/>
        <end position="936"/>
    </location>
</feature>
<proteinExistence type="predicted"/>
<protein>
    <submittedName>
        <fullName evidence="5">Uncharacterized protein</fullName>
    </submittedName>
</protein>
<dbReference type="VEuPathDB" id="FungiDB:EMCG_00263"/>
<dbReference type="VEuPathDB" id="FungiDB:EMCG_00264"/>
<accession>A0A2B7Z704</accession>
<dbReference type="PANTHER" id="PTHR10039">
    <property type="entry name" value="AMELOGENIN"/>
    <property type="match status" value="1"/>
</dbReference>
<reference evidence="5 6" key="1">
    <citation type="submission" date="2017-10" db="EMBL/GenBank/DDBJ databases">
        <title>Comparative genomics in systemic dimorphic fungi from Ajellomycetaceae.</title>
        <authorList>
            <person name="Munoz J.F."/>
            <person name="Mcewen J.G."/>
            <person name="Clay O.K."/>
            <person name="Cuomo C.A."/>
        </authorList>
    </citation>
    <scope>NUCLEOTIDE SEQUENCE [LARGE SCALE GENOMIC DNA]</scope>
    <source>
        <strain evidence="5 6">UAMH4076</strain>
    </source>
</reference>
<feature type="domain" description="GPI inositol-deacylase winged helix" evidence="3">
    <location>
        <begin position="518"/>
        <end position="594"/>
    </location>
</feature>
<dbReference type="InterPro" id="IPR036770">
    <property type="entry name" value="Ankyrin_rpt-contain_sf"/>
</dbReference>
<gene>
    <name evidence="5" type="ORF">GX50_08441</name>
</gene>
<sequence>MEIVSCVVGLASLTIEVATVTTRYINGVKSAPQEIIDLSIQTKALSNVLERLEAFLQNDVEDRVLFQPESSLSLVLEHCRVQLEGLSKQLEVLNRPDKGKLSYSLDKLKWPLNRKQCLETARRLHEYTQTFHFCLSLNHCEQMSKTSKSLQDSLMQQKTKLEEVSTMLPEVPNQLAALAQEISDVLKAITDATVYSQGLSSDIQVIRSESDGRVLDGILDWLSPLEPSKTHQDVRSMRLEGTCEWVLETAEFLDWLSDTPSNRALYCYGDPGAGKTFLTSFVIDQISTHKQRGSLNNIGLAFVYCDCQDQSEQSVVNLAGGLLKQWLTSLPNLPDEVKNMYIGKYIKGRLSLELSDAVHMLKLACSYFDRSYICIDALDECIDLAGLLELLVRLPSVQICVTSRRHLKEAVQHHINNPLSITVVAKQDDIHLYVKSKINEDRIKDSDLMDERLEKEISNRISKLSTGIFLLPALQLRIVLEARTKSKRRAALASLSSGLSEAFSSTMERINSQPQASAAQAKKILMWIYLARRPLHLDELMHALATEEIGADDFDRDNFPSRTSFLNCCLGLVFVDEETSKVRLVHHSLREYFDSAKGEGLLPNGHEVIAQTCLTYLLFKSTTNAEAKTVLSVDKPRNLWRSKFALYRYAASNWGYHTRKSSPPGERTIKLAETYLSLDREIFCLSVSHLSLGIANREGLENVASFTPLHLISFLGLPQVLNNKFVTPTTINEQDSSGRTPLLLAAVKRRALVTQLLLKRGAEPNLAAIHGETPLSCAAENGYGKIINILLAHGAHLESKQGFLQQTPLALAAKNGRKDAVKLLLDAGANVNCKDVSGAEPLSLAVTGGYEDVVKLLLEKGAGNRIKDTGFSARLLRISIMNGHRAIARLLLKQGVEFRPGDPSGTALLSQAAQSGFEDIVQLLLQHGDGRTLKNS</sequence>
<dbReference type="Proteomes" id="UP000226031">
    <property type="component" value="Unassembled WGS sequence"/>
</dbReference>
<organism evidence="5 6">
    <name type="scientific">[Emmonsia] crescens</name>
    <dbReference type="NCBI Taxonomy" id="73230"/>
    <lineage>
        <taxon>Eukaryota</taxon>
        <taxon>Fungi</taxon>
        <taxon>Dikarya</taxon>
        <taxon>Ascomycota</taxon>
        <taxon>Pezizomycotina</taxon>
        <taxon>Eurotiomycetes</taxon>
        <taxon>Eurotiomycetidae</taxon>
        <taxon>Onygenales</taxon>
        <taxon>Ajellomycetaceae</taxon>
        <taxon>Emergomyces</taxon>
    </lineage>
</organism>
<dbReference type="STRING" id="73230.A0A2B7Z704"/>
<feature type="domain" description="Nephrocystin 3-like N-terminal" evidence="4">
    <location>
        <begin position="241"/>
        <end position="404"/>
    </location>
</feature>
<feature type="repeat" description="ANK" evidence="2">
    <location>
        <begin position="770"/>
        <end position="802"/>
    </location>
</feature>
<dbReference type="InterPro" id="IPR002110">
    <property type="entry name" value="Ankyrin_rpt"/>
</dbReference>
<feature type="repeat" description="ANK" evidence="2">
    <location>
        <begin position="837"/>
        <end position="869"/>
    </location>
</feature>
<dbReference type="InterPro" id="IPR027417">
    <property type="entry name" value="P-loop_NTPase"/>
</dbReference>
<dbReference type="PROSITE" id="PS50297">
    <property type="entry name" value="ANK_REP_REGION"/>
    <property type="match status" value="5"/>
</dbReference>
<dbReference type="Gene3D" id="3.40.50.300">
    <property type="entry name" value="P-loop containing nucleotide triphosphate hydrolases"/>
    <property type="match status" value="1"/>
</dbReference>
<dbReference type="Gene3D" id="1.25.40.20">
    <property type="entry name" value="Ankyrin repeat-containing domain"/>
    <property type="match status" value="1"/>
</dbReference>
<dbReference type="SMART" id="SM00248">
    <property type="entry name" value="ANK"/>
    <property type="match status" value="6"/>
</dbReference>
<comment type="caution">
    <text evidence="5">The sequence shown here is derived from an EMBL/GenBank/DDBJ whole genome shotgun (WGS) entry which is preliminary data.</text>
</comment>
<dbReference type="PANTHER" id="PTHR10039:SF15">
    <property type="entry name" value="NACHT DOMAIN-CONTAINING PROTEIN"/>
    <property type="match status" value="1"/>
</dbReference>
<evidence type="ECO:0000313" key="6">
    <source>
        <dbReference type="Proteomes" id="UP000226031"/>
    </source>
</evidence>
<dbReference type="Pfam" id="PF22939">
    <property type="entry name" value="WHD_GPIID"/>
    <property type="match status" value="1"/>
</dbReference>
<dbReference type="PRINTS" id="PR01415">
    <property type="entry name" value="ANKYRIN"/>
</dbReference>
<evidence type="ECO:0000313" key="5">
    <source>
        <dbReference type="EMBL" id="PGH28812.1"/>
    </source>
</evidence>
<evidence type="ECO:0000256" key="1">
    <source>
        <dbReference type="ARBA" id="ARBA00022737"/>
    </source>
</evidence>
<dbReference type="EMBL" id="PDND01000312">
    <property type="protein sequence ID" value="PGH28812.1"/>
    <property type="molecule type" value="Genomic_DNA"/>
</dbReference>
<feature type="repeat" description="ANK" evidence="2">
    <location>
        <begin position="737"/>
        <end position="769"/>
    </location>
</feature>
<dbReference type="AlphaFoldDB" id="A0A2B7Z704"/>
<evidence type="ECO:0000259" key="3">
    <source>
        <dbReference type="Pfam" id="PF22939"/>
    </source>
</evidence>
<keyword evidence="2" id="KW-0040">ANK repeat</keyword>
<keyword evidence="6" id="KW-1185">Reference proteome</keyword>
<dbReference type="PROSITE" id="PS50088">
    <property type="entry name" value="ANK_REPEAT"/>
    <property type="match status" value="5"/>
</dbReference>
<dbReference type="Pfam" id="PF24883">
    <property type="entry name" value="NPHP3_N"/>
    <property type="match status" value="1"/>
</dbReference>
<dbReference type="Pfam" id="PF12796">
    <property type="entry name" value="Ank_2"/>
    <property type="match status" value="2"/>
</dbReference>
<evidence type="ECO:0000256" key="2">
    <source>
        <dbReference type="PROSITE-ProRule" id="PRU00023"/>
    </source>
</evidence>
<dbReference type="SUPFAM" id="SSF52540">
    <property type="entry name" value="P-loop containing nucleoside triphosphate hydrolases"/>
    <property type="match status" value="1"/>
</dbReference>
<name>A0A2B7Z704_9EURO</name>
<keyword evidence="1" id="KW-0677">Repeat</keyword>
<evidence type="ECO:0000259" key="4">
    <source>
        <dbReference type="Pfam" id="PF24883"/>
    </source>
</evidence>
<dbReference type="InterPro" id="IPR054471">
    <property type="entry name" value="GPIID_WHD"/>
</dbReference>
<dbReference type="SUPFAM" id="SSF48403">
    <property type="entry name" value="Ankyrin repeat"/>
    <property type="match status" value="1"/>
</dbReference>
<feature type="repeat" description="ANK" evidence="2">
    <location>
        <begin position="804"/>
        <end position="836"/>
    </location>
</feature>
<dbReference type="InterPro" id="IPR056884">
    <property type="entry name" value="NPHP3-like_N"/>
</dbReference>